<reference evidence="3" key="1">
    <citation type="journal article" date="2020" name="Cell">
        <title>Large-Scale Comparative Analyses of Tick Genomes Elucidate Their Genetic Diversity and Vector Capacities.</title>
        <authorList>
            <consortium name="Tick Genome and Microbiome Consortium (TIGMIC)"/>
            <person name="Jia N."/>
            <person name="Wang J."/>
            <person name="Shi W."/>
            <person name="Du L."/>
            <person name="Sun Y."/>
            <person name="Zhan W."/>
            <person name="Jiang J.F."/>
            <person name="Wang Q."/>
            <person name="Zhang B."/>
            <person name="Ji P."/>
            <person name="Bell-Sakyi L."/>
            <person name="Cui X.M."/>
            <person name="Yuan T.T."/>
            <person name="Jiang B.G."/>
            <person name="Yang W.F."/>
            <person name="Lam T.T."/>
            <person name="Chang Q.C."/>
            <person name="Ding S.J."/>
            <person name="Wang X.J."/>
            <person name="Zhu J.G."/>
            <person name="Ruan X.D."/>
            <person name="Zhao L."/>
            <person name="Wei J.T."/>
            <person name="Ye R.Z."/>
            <person name="Que T.C."/>
            <person name="Du C.H."/>
            <person name="Zhou Y.H."/>
            <person name="Cheng J.X."/>
            <person name="Dai P.F."/>
            <person name="Guo W.B."/>
            <person name="Han X.H."/>
            <person name="Huang E.J."/>
            <person name="Li L.F."/>
            <person name="Wei W."/>
            <person name="Gao Y.C."/>
            <person name="Liu J.Z."/>
            <person name="Shao H.Z."/>
            <person name="Wang X."/>
            <person name="Wang C.C."/>
            <person name="Yang T.C."/>
            <person name="Huo Q.B."/>
            <person name="Li W."/>
            <person name="Chen H.Y."/>
            <person name="Chen S.E."/>
            <person name="Zhou L.G."/>
            <person name="Ni X.B."/>
            <person name="Tian J.H."/>
            <person name="Sheng Y."/>
            <person name="Liu T."/>
            <person name="Pan Y.S."/>
            <person name="Xia L.Y."/>
            <person name="Li J."/>
            <person name="Zhao F."/>
            <person name="Cao W.C."/>
        </authorList>
    </citation>
    <scope>NUCLEOTIDE SEQUENCE</scope>
    <source>
        <strain evidence="3">Rmic-2018</strain>
    </source>
</reference>
<evidence type="ECO:0000313" key="3">
    <source>
        <dbReference type="EMBL" id="KAH8025119.1"/>
    </source>
</evidence>
<keyword evidence="1" id="KW-0175">Coiled coil</keyword>
<feature type="domain" description="FP protein C-terminal" evidence="2">
    <location>
        <begin position="173"/>
        <end position="224"/>
    </location>
</feature>
<dbReference type="InterPro" id="IPR057251">
    <property type="entry name" value="FP_C"/>
</dbReference>
<sequence>MKEKAVLKRRAEMKSLTDSVKFMSDEFEDMKKRLREATEEKEVLRRANEELRAKCKENDNIIQQLQKRVVKSEQYSHRSNVEIKGLIQQENECVAGLVGKIGDVLGEHIAPSDIEVCHRVPTQEAGKSNIIVKFKSVQKKDTVLEKARKASVQNNQVGIPDDARVFVNEHLCPALKRLLSLALARRREYQWRFVWMGGNGKVLARKTEASSVIHIASEADLQKIA</sequence>
<dbReference type="Pfam" id="PF25298">
    <property type="entry name" value="Baculo_FP_2nd"/>
    <property type="match status" value="1"/>
</dbReference>
<organism evidence="3 4">
    <name type="scientific">Rhipicephalus microplus</name>
    <name type="common">Cattle tick</name>
    <name type="synonym">Boophilus microplus</name>
    <dbReference type="NCBI Taxonomy" id="6941"/>
    <lineage>
        <taxon>Eukaryota</taxon>
        <taxon>Metazoa</taxon>
        <taxon>Ecdysozoa</taxon>
        <taxon>Arthropoda</taxon>
        <taxon>Chelicerata</taxon>
        <taxon>Arachnida</taxon>
        <taxon>Acari</taxon>
        <taxon>Parasitiformes</taxon>
        <taxon>Ixodida</taxon>
        <taxon>Ixodoidea</taxon>
        <taxon>Ixodidae</taxon>
        <taxon>Rhipicephalinae</taxon>
        <taxon>Rhipicephalus</taxon>
        <taxon>Boophilus</taxon>
    </lineage>
</organism>
<dbReference type="VEuPathDB" id="VectorBase:LOC119161756"/>
<name>A0A9J6DSD0_RHIMP</name>
<proteinExistence type="predicted"/>
<dbReference type="EMBL" id="JABSTU010000007">
    <property type="protein sequence ID" value="KAH8025119.1"/>
    <property type="molecule type" value="Genomic_DNA"/>
</dbReference>
<reference evidence="3" key="2">
    <citation type="submission" date="2021-09" db="EMBL/GenBank/DDBJ databases">
        <authorList>
            <person name="Jia N."/>
            <person name="Wang J."/>
            <person name="Shi W."/>
            <person name="Du L."/>
            <person name="Sun Y."/>
            <person name="Zhan W."/>
            <person name="Jiang J."/>
            <person name="Wang Q."/>
            <person name="Zhang B."/>
            <person name="Ji P."/>
            <person name="Sakyi L.B."/>
            <person name="Cui X."/>
            <person name="Yuan T."/>
            <person name="Jiang B."/>
            <person name="Yang W."/>
            <person name="Lam T.T.-Y."/>
            <person name="Chang Q."/>
            <person name="Ding S."/>
            <person name="Wang X."/>
            <person name="Zhu J."/>
            <person name="Ruan X."/>
            <person name="Zhao L."/>
            <person name="Wei J."/>
            <person name="Que T."/>
            <person name="Du C."/>
            <person name="Cheng J."/>
            <person name="Dai P."/>
            <person name="Han X."/>
            <person name="Huang E."/>
            <person name="Gao Y."/>
            <person name="Liu J."/>
            <person name="Shao H."/>
            <person name="Ye R."/>
            <person name="Li L."/>
            <person name="Wei W."/>
            <person name="Wang X."/>
            <person name="Wang C."/>
            <person name="Huo Q."/>
            <person name="Li W."/>
            <person name="Guo W."/>
            <person name="Chen H."/>
            <person name="Chen S."/>
            <person name="Zhou L."/>
            <person name="Zhou L."/>
            <person name="Ni X."/>
            <person name="Tian J."/>
            <person name="Zhou Y."/>
            <person name="Sheng Y."/>
            <person name="Liu T."/>
            <person name="Pan Y."/>
            <person name="Xia L."/>
            <person name="Li J."/>
            <person name="Zhao F."/>
            <person name="Cao W."/>
        </authorList>
    </citation>
    <scope>NUCLEOTIDE SEQUENCE</scope>
    <source>
        <strain evidence="3">Rmic-2018</strain>
        <tissue evidence="3">Larvae</tissue>
    </source>
</reference>
<dbReference type="AlphaFoldDB" id="A0A9J6DSD0"/>
<evidence type="ECO:0000256" key="1">
    <source>
        <dbReference type="SAM" id="Coils"/>
    </source>
</evidence>
<keyword evidence="4" id="KW-1185">Reference proteome</keyword>
<dbReference type="PANTHER" id="PTHR11505">
    <property type="entry name" value="L1 TRANSPOSABLE ELEMENT-RELATED"/>
    <property type="match status" value="1"/>
</dbReference>
<gene>
    <name evidence="3" type="ORF">HPB51_003897</name>
</gene>
<dbReference type="Gene3D" id="3.30.70.1820">
    <property type="entry name" value="L1 transposable element, RRM domain"/>
    <property type="match status" value="1"/>
</dbReference>
<feature type="coiled-coil region" evidence="1">
    <location>
        <begin position="20"/>
        <end position="68"/>
    </location>
</feature>
<comment type="caution">
    <text evidence="3">The sequence shown here is derived from an EMBL/GenBank/DDBJ whole genome shotgun (WGS) entry which is preliminary data.</text>
</comment>
<accession>A0A9J6DSD0</accession>
<dbReference type="Proteomes" id="UP000821866">
    <property type="component" value="Unassembled WGS sequence"/>
</dbReference>
<evidence type="ECO:0000313" key="4">
    <source>
        <dbReference type="Proteomes" id="UP000821866"/>
    </source>
</evidence>
<evidence type="ECO:0000259" key="2">
    <source>
        <dbReference type="Pfam" id="PF25298"/>
    </source>
</evidence>
<dbReference type="InterPro" id="IPR004244">
    <property type="entry name" value="Transposase_22"/>
</dbReference>
<protein>
    <recommendedName>
        <fullName evidence="2">FP protein C-terminal domain-containing protein</fullName>
    </recommendedName>
</protein>